<comment type="caution">
    <text evidence="12">The sequence shown here is derived from an EMBL/GenBank/DDBJ whole genome shotgun (WGS) entry which is preliminary data.</text>
</comment>
<comment type="catalytic activity">
    <reaction evidence="10 11">
        <text>L-threonyl-[protein] + FAD = FMN-L-threonyl-[protein] + AMP + H(+)</text>
        <dbReference type="Rhea" id="RHEA:36847"/>
        <dbReference type="Rhea" id="RHEA-COMP:11060"/>
        <dbReference type="Rhea" id="RHEA-COMP:11061"/>
        <dbReference type="ChEBI" id="CHEBI:15378"/>
        <dbReference type="ChEBI" id="CHEBI:30013"/>
        <dbReference type="ChEBI" id="CHEBI:57692"/>
        <dbReference type="ChEBI" id="CHEBI:74257"/>
        <dbReference type="ChEBI" id="CHEBI:456215"/>
        <dbReference type="EC" id="2.7.1.180"/>
    </reaction>
</comment>
<accession>A0ABV8A940</accession>
<evidence type="ECO:0000256" key="10">
    <source>
        <dbReference type="ARBA" id="ARBA00048540"/>
    </source>
</evidence>
<evidence type="ECO:0000256" key="7">
    <source>
        <dbReference type="ARBA" id="ARBA00022827"/>
    </source>
</evidence>
<dbReference type="RefSeq" id="WP_380076874.1">
    <property type="nucleotide sequence ID" value="NZ_JBHRZF010000091.1"/>
</dbReference>
<keyword evidence="7 11" id="KW-0274">FAD</keyword>
<dbReference type="Proteomes" id="UP001595748">
    <property type="component" value="Unassembled WGS sequence"/>
</dbReference>
<keyword evidence="8 11" id="KW-0460">Magnesium</keyword>
<dbReference type="Gene3D" id="3.10.520.10">
    <property type="entry name" value="ApbE-like domains"/>
    <property type="match status" value="1"/>
</dbReference>
<dbReference type="EMBL" id="JBHRZF010000091">
    <property type="protein sequence ID" value="MFC3860695.1"/>
    <property type="molecule type" value="Genomic_DNA"/>
</dbReference>
<dbReference type="GO" id="GO:0016740">
    <property type="term" value="F:transferase activity"/>
    <property type="evidence" value="ECO:0007669"/>
    <property type="project" value="UniProtKB-KW"/>
</dbReference>
<dbReference type="PIRSF" id="PIRSF006268">
    <property type="entry name" value="ApbE"/>
    <property type="match status" value="1"/>
</dbReference>
<dbReference type="SUPFAM" id="SSF143631">
    <property type="entry name" value="ApbE-like"/>
    <property type="match status" value="1"/>
</dbReference>
<evidence type="ECO:0000256" key="11">
    <source>
        <dbReference type="PIRNR" id="PIRNR006268"/>
    </source>
</evidence>
<dbReference type="InterPro" id="IPR003374">
    <property type="entry name" value="ApbE-like_sf"/>
</dbReference>
<keyword evidence="13" id="KW-1185">Reference proteome</keyword>
<keyword evidence="4 11" id="KW-0285">Flavoprotein</keyword>
<keyword evidence="6 11" id="KW-0479">Metal-binding</keyword>
<evidence type="ECO:0000313" key="12">
    <source>
        <dbReference type="EMBL" id="MFC3860695.1"/>
    </source>
</evidence>
<comment type="similarity">
    <text evidence="11">Belongs to the ApbE family.</text>
</comment>
<proteinExistence type="inferred from homology"/>
<protein>
    <recommendedName>
        <fullName evidence="3 11">FAD:protein FMN transferase</fullName>
        <ecNumber evidence="2 11">2.7.1.180</ecNumber>
    </recommendedName>
    <alternativeName>
        <fullName evidence="9 11">Flavin transferase</fullName>
    </alternativeName>
</protein>
<dbReference type="Pfam" id="PF02424">
    <property type="entry name" value="ApbE"/>
    <property type="match status" value="1"/>
</dbReference>
<dbReference type="PANTHER" id="PTHR30040:SF2">
    <property type="entry name" value="FAD:PROTEIN FMN TRANSFERASE"/>
    <property type="match status" value="1"/>
</dbReference>
<comment type="cofactor">
    <cofactor evidence="1">
        <name>Mg(2+)</name>
        <dbReference type="ChEBI" id="CHEBI:18420"/>
    </cofactor>
</comment>
<evidence type="ECO:0000256" key="3">
    <source>
        <dbReference type="ARBA" id="ARBA00016337"/>
    </source>
</evidence>
<reference evidence="13" key="1">
    <citation type="journal article" date="2019" name="Int. J. Syst. Evol. Microbiol.">
        <title>The Global Catalogue of Microorganisms (GCM) 10K type strain sequencing project: providing services to taxonomists for standard genome sequencing and annotation.</title>
        <authorList>
            <consortium name="The Broad Institute Genomics Platform"/>
            <consortium name="The Broad Institute Genome Sequencing Center for Infectious Disease"/>
            <person name="Wu L."/>
            <person name="Ma J."/>
        </authorList>
    </citation>
    <scope>NUCLEOTIDE SEQUENCE [LARGE SCALE GENOMIC DNA]</scope>
    <source>
        <strain evidence="13">CCTCC AB 2013263</strain>
    </source>
</reference>
<organism evidence="12 13">
    <name type="scientific">Deinococcus antarcticus</name>
    <dbReference type="NCBI Taxonomy" id="1298767"/>
    <lineage>
        <taxon>Bacteria</taxon>
        <taxon>Thermotogati</taxon>
        <taxon>Deinococcota</taxon>
        <taxon>Deinococci</taxon>
        <taxon>Deinococcales</taxon>
        <taxon>Deinococcaceae</taxon>
        <taxon>Deinococcus</taxon>
    </lineage>
</organism>
<keyword evidence="5 11" id="KW-0808">Transferase</keyword>
<evidence type="ECO:0000256" key="1">
    <source>
        <dbReference type="ARBA" id="ARBA00001946"/>
    </source>
</evidence>
<evidence type="ECO:0000256" key="8">
    <source>
        <dbReference type="ARBA" id="ARBA00022842"/>
    </source>
</evidence>
<dbReference type="EC" id="2.7.1.180" evidence="2 11"/>
<sequence>MSLPARLFSRLRPPYRLCSVYERLLGTEVEIQVVAQSRPQAELAEAVALRELERLTRVLNRFDEHSEFRQWLNRPGERVPLSAELRGVLHLADDWRRLSSGAFHPGADALGAVWKEAAARGHLPDPADLARVVEQLRRDPWTLHEGGSATLHTPLPLGLNALAKGFIVDQMAETAHTSPGVQAVLVNAGGDLRTIGGQGLSVSVANPFTARDDPPLGQVQVRDGALATSGSAHRGYRVGETWYSHVIDPRTGQPVQGVPGVTVTAPTCATADALATVLGVLPWEEGLAIAEKIPGVAALIVEQDGRKHGTNNWTAF</sequence>
<dbReference type="InterPro" id="IPR024932">
    <property type="entry name" value="ApbE"/>
</dbReference>
<gene>
    <name evidence="12" type="ORF">ACFOPQ_07960</name>
</gene>
<evidence type="ECO:0000256" key="4">
    <source>
        <dbReference type="ARBA" id="ARBA00022630"/>
    </source>
</evidence>
<evidence type="ECO:0000256" key="6">
    <source>
        <dbReference type="ARBA" id="ARBA00022723"/>
    </source>
</evidence>
<dbReference type="PANTHER" id="PTHR30040">
    <property type="entry name" value="THIAMINE BIOSYNTHESIS LIPOPROTEIN APBE"/>
    <property type="match status" value="1"/>
</dbReference>
<evidence type="ECO:0000256" key="5">
    <source>
        <dbReference type="ARBA" id="ARBA00022679"/>
    </source>
</evidence>
<evidence type="ECO:0000256" key="2">
    <source>
        <dbReference type="ARBA" id="ARBA00011955"/>
    </source>
</evidence>
<evidence type="ECO:0000313" key="13">
    <source>
        <dbReference type="Proteomes" id="UP001595748"/>
    </source>
</evidence>
<name>A0ABV8A940_9DEIO</name>
<evidence type="ECO:0000256" key="9">
    <source>
        <dbReference type="ARBA" id="ARBA00031306"/>
    </source>
</evidence>